<comment type="function">
    <text evidence="9">Ligand for members of the frizzled family of seven transmembrane receptors.</text>
</comment>
<evidence type="ECO:0000256" key="5">
    <source>
        <dbReference type="ARBA" id="ARBA00022530"/>
    </source>
</evidence>
<dbReference type="GO" id="GO:0030182">
    <property type="term" value="P:neuron differentiation"/>
    <property type="evidence" value="ECO:0007669"/>
    <property type="project" value="TreeGrafter"/>
</dbReference>
<dbReference type="PANTHER" id="PTHR12027">
    <property type="entry name" value="WNT RELATED"/>
    <property type="match status" value="1"/>
</dbReference>
<dbReference type="GO" id="GO:0045165">
    <property type="term" value="P:cell fate commitment"/>
    <property type="evidence" value="ECO:0007669"/>
    <property type="project" value="TreeGrafter"/>
</dbReference>
<dbReference type="CDD" id="cd19338">
    <property type="entry name" value="Wnt_Wnt6"/>
    <property type="match status" value="1"/>
</dbReference>
<protein>
    <recommendedName>
        <fullName evidence="9">Protein Wnt</fullName>
    </recommendedName>
</protein>
<dbReference type="AlphaFoldDB" id="A0A8J2KJH8"/>
<evidence type="ECO:0000256" key="4">
    <source>
        <dbReference type="ARBA" id="ARBA00022525"/>
    </source>
</evidence>
<accession>A0A8J2KJH8</accession>
<evidence type="ECO:0000256" key="1">
    <source>
        <dbReference type="ARBA" id="ARBA00004498"/>
    </source>
</evidence>
<gene>
    <name evidence="10" type="ORF">AFUS01_LOCUS24788</name>
</gene>
<evidence type="ECO:0000313" key="11">
    <source>
        <dbReference type="Proteomes" id="UP000708208"/>
    </source>
</evidence>
<evidence type="ECO:0000256" key="8">
    <source>
        <dbReference type="ARBA" id="ARBA00023288"/>
    </source>
</evidence>
<keyword evidence="5" id="KW-0272">Extracellular matrix</keyword>
<evidence type="ECO:0000256" key="7">
    <source>
        <dbReference type="ARBA" id="ARBA00023157"/>
    </source>
</evidence>
<evidence type="ECO:0000313" key="10">
    <source>
        <dbReference type="EMBL" id="CAG7786212.1"/>
    </source>
</evidence>
<dbReference type="SMART" id="SM00097">
    <property type="entry name" value="WNT1"/>
    <property type="match status" value="1"/>
</dbReference>
<organism evidence="10 11">
    <name type="scientific">Allacma fusca</name>
    <dbReference type="NCBI Taxonomy" id="39272"/>
    <lineage>
        <taxon>Eukaryota</taxon>
        <taxon>Metazoa</taxon>
        <taxon>Ecdysozoa</taxon>
        <taxon>Arthropoda</taxon>
        <taxon>Hexapoda</taxon>
        <taxon>Collembola</taxon>
        <taxon>Symphypleona</taxon>
        <taxon>Sminthuridae</taxon>
        <taxon>Allacma</taxon>
    </lineage>
</organism>
<keyword evidence="7" id="KW-1015">Disulfide bond</keyword>
<dbReference type="Pfam" id="PF00110">
    <property type="entry name" value="wnt"/>
    <property type="match status" value="1"/>
</dbReference>
<keyword evidence="11" id="KW-1185">Reference proteome</keyword>
<keyword evidence="8" id="KW-0449">Lipoprotein</keyword>
<dbReference type="InterPro" id="IPR005817">
    <property type="entry name" value="Wnt"/>
</dbReference>
<dbReference type="GO" id="GO:0060070">
    <property type="term" value="P:canonical Wnt signaling pathway"/>
    <property type="evidence" value="ECO:0007669"/>
    <property type="project" value="TreeGrafter"/>
</dbReference>
<dbReference type="PROSITE" id="PS00246">
    <property type="entry name" value="WNT1"/>
    <property type="match status" value="1"/>
</dbReference>
<evidence type="ECO:0000256" key="3">
    <source>
        <dbReference type="ARBA" id="ARBA00022473"/>
    </source>
</evidence>
<comment type="subcellular location">
    <subcellularLocation>
        <location evidence="1 9">Secreted</location>
        <location evidence="1 9">Extracellular space</location>
        <location evidence="1 9">Extracellular matrix</location>
    </subcellularLocation>
</comment>
<name>A0A8J2KJH8_9HEXA</name>
<dbReference type="EMBL" id="CAJVCH010312717">
    <property type="protein sequence ID" value="CAG7786212.1"/>
    <property type="molecule type" value="Genomic_DNA"/>
</dbReference>
<comment type="similarity">
    <text evidence="2 9">Belongs to the Wnt family.</text>
</comment>
<dbReference type="PANTHER" id="PTHR12027:SF99">
    <property type="entry name" value="PROTEIN WNT"/>
    <property type="match status" value="1"/>
</dbReference>
<dbReference type="FunFam" id="3.30.2460.20:FF:000001">
    <property type="entry name" value="Wnt homolog"/>
    <property type="match status" value="1"/>
</dbReference>
<dbReference type="Proteomes" id="UP000708208">
    <property type="component" value="Unassembled WGS sequence"/>
</dbReference>
<evidence type="ECO:0000256" key="9">
    <source>
        <dbReference type="RuleBase" id="RU003500"/>
    </source>
</evidence>
<dbReference type="GO" id="GO:0005125">
    <property type="term" value="F:cytokine activity"/>
    <property type="evidence" value="ECO:0007669"/>
    <property type="project" value="TreeGrafter"/>
</dbReference>
<evidence type="ECO:0000256" key="2">
    <source>
        <dbReference type="ARBA" id="ARBA00005683"/>
    </source>
</evidence>
<dbReference type="GO" id="GO:0007517">
    <property type="term" value="P:muscle organ development"/>
    <property type="evidence" value="ECO:0007669"/>
    <property type="project" value="UniProtKB-ARBA"/>
</dbReference>
<dbReference type="GO" id="GO:0000902">
    <property type="term" value="P:cell morphogenesis"/>
    <property type="evidence" value="ECO:0007669"/>
    <property type="project" value="UniProtKB-ARBA"/>
</dbReference>
<dbReference type="InterPro" id="IPR009143">
    <property type="entry name" value="Wnt6"/>
</dbReference>
<comment type="caution">
    <text evidence="10">The sequence shown here is derived from an EMBL/GenBank/DDBJ whole genome shotgun (WGS) entry which is preliminary data.</text>
</comment>
<keyword evidence="3 9" id="KW-0217">Developmental protein</keyword>
<dbReference type="InterPro" id="IPR018161">
    <property type="entry name" value="Wnt_CS"/>
</dbReference>
<evidence type="ECO:0000256" key="6">
    <source>
        <dbReference type="ARBA" id="ARBA00022687"/>
    </source>
</evidence>
<dbReference type="GO" id="GO:0005615">
    <property type="term" value="C:extracellular space"/>
    <property type="evidence" value="ECO:0007669"/>
    <property type="project" value="TreeGrafter"/>
</dbReference>
<keyword evidence="6 9" id="KW-0879">Wnt signaling pathway</keyword>
<dbReference type="GO" id="GO:0060560">
    <property type="term" value="P:developmental growth involved in morphogenesis"/>
    <property type="evidence" value="ECO:0007669"/>
    <property type="project" value="UniProtKB-ARBA"/>
</dbReference>
<sequence>MNRVNPVKVSSPVDGKPNHYLQLSHASWWLLGTDFNNQPLSDMAPDTHLHQCNSFSFLVERQKFLCLKSGKVLSVISAGAKLGIEECQYQLQSHRWNCSVIHEADNVFGKVLGVRSRERAYVHAISAASLAYQVTKACAKGELEDCSCDEDVRKRNTKGKWQWGGCSEDVTFGAIFSKEFADSTERLDTPDGLMNLHNNEAGRRILKSSMNTTCKCHGVSGSCTMKVCWRVLTSFRMVGDRIGEKFEGAFRVKAVHRGVTKKDMAKLRLKPYTKEMKKPTKRDLVFMDESPDYCDKNDTLHVLGTSGRVCNRTSDGPDGCRLLCCGRGYQTMVREGEDSCNCQFIWCCKVKCEMCPYKRDEHICN</sequence>
<keyword evidence="4" id="KW-0964">Secreted</keyword>
<proteinExistence type="inferred from homology"/>
<dbReference type="OrthoDB" id="5945655at2759"/>
<dbReference type="GO" id="GO:0005109">
    <property type="term" value="F:frizzled binding"/>
    <property type="evidence" value="ECO:0007669"/>
    <property type="project" value="TreeGrafter"/>
</dbReference>
<reference evidence="10" key="1">
    <citation type="submission" date="2021-06" db="EMBL/GenBank/DDBJ databases">
        <authorList>
            <person name="Hodson N. C."/>
            <person name="Mongue J. A."/>
            <person name="Jaron S. K."/>
        </authorList>
    </citation>
    <scope>NUCLEOTIDE SEQUENCE</scope>
</reference>